<evidence type="ECO:0000313" key="2">
    <source>
        <dbReference type="Proteomes" id="UP000215563"/>
    </source>
</evidence>
<protein>
    <submittedName>
        <fullName evidence="1">Uncharacterized protein</fullName>
    </submittedName>
</protein>
<evidence type="ECO:0000313" key="1">
    <source>
        <dbReference type="EMBL" id="OXM54469.1"/>
    </source>
</evidence>
<proteinExistence type="predicted"/>
<dbReference type="EMBL" id="NMQU01000013">
    <property type="protein sequence ID" value="OXM54469.1"/>
    <property type="molecule type" value="Genomic_DNA"/>
</dbReference>
<dbReference type="RefSeq" id="WP_020634984.1">
    <property type="nucleotide sequence ID" value="NZ_KB913032.1"/>
</dbReference>
<dbReference type="Proteomes" id="UP000215563">
    <property type="component" value="Unassembled WGS sequence"/>
</dbReference>
<name>A0A229S6Z6_AMYAL</name>
<accession>A0A229S6Z6</accession>
<comment type="caution">
    <text evidence="1">The sequence shown here is derived from an EMBL/GenBank/DDBJ whole genome shotgun (WGS) entry which is preliminary data.</text>
</comment>
<keyword evidence="2" id="KW-1185">Reference proteome</keyword>
<gene>
    <name evidence="1" type="ORF">CFP75_05215</name>
</gene>
<reference evidence="1 2" key="1">
    <citation type="submission" date="2017-07" db="EMBL/GenBank/DDBJ databases">
        <title>Amycolatopsis alba DSM 44262 Genome sequencing and assembly.</title>
        <authorList>
            <person name="Kaur N."/>
            <person name="Mayilraj S."/>
        </authorList>
    </citation>
    <scope>NUCLEOTIDE SEQUENCE [LARGE SCALE GENOMIC DNA]</scope>
    <source>
        <strain evidence="1 2">DSM 44262</strain>
    </source>
</reference>
<organism evidence="1 2">
    <name type="scientific">Amycolatopsis alba DSM 44262</name>
    <dbReference type="NCBI Taxonomy" id="1125972"/>
    <lineage>
        <taxon>Bacteria</taxon>
        <taxon>Bacillati</taxon>
        <taxon>Actinomycetota</taxon>
        <taxon>Actinomycetes</taxon>
        <taxon>Pseudonocardiales</taxon>
        <taxon>Pseudonocardiaceae</taxon>
        <taxon>Amycolatopsis</taxon>
    </lineage>
</organism>
<sequence length="419" mass="47191">MISRYHLKCPGCEEMFVARLGVGPTRGTRFYLPCPECRLPIRGSMSGSELSDYRIDIDCEVLSSRDPEPDGVSVVTIDPFVPSLYEADSFAPAGAFPTMTLLRILGRDVLGEFESERHQTLEAGRALWPKVRMLFQYYLQGNAEMFTRIAQKHLGLEWEPRTSHERTTVAYHALQVVTTTITGTTGNSSARVLARFARKHAAALDRHPDHALTFRRRGQASAVLERDLFTELNRFVEQQDSWEMGLLGRFVGAEEKRAFDELVLFRDEFSTVRDLYQHGFELACKCLWPLVAAQNTVRRDNPDDFGDVHPESVPVKKHPKSLKQFDSLSNAYKIAYVAQVPGWESFAVLLDNRRRNTIGHATAHHDLQNGQVVSDKDPAGMTYLEFLGETLGVFEALSTLAQVLRASRVASSPDFDLPE</sequence>
<dbReference type="AlphaFoldDB" id="A0A229S6Z6"/>
<dbReference type="OrthoDB" id="4966228at2"/>